<reference evidence="4 6" key="2">
    <citation type="submission" date="2020-05" db="EMBL/GenBank/DDBJ databases">
        <authorList>
            <person name="Campoy J."/>
            <person name="Schneeberger K."/>
            <person name="Spophaly S."/>
        </authorList>
    </citation>
    <scope>NUCLEOTIDE SEQUENCE [LARGE SCALE GENOMIC DNA]</scope>
    <source>
        <strain evidence="4">PruArmRojPasFocal</strain>
    </source>
</reference>
<dbReference type="InterPro" id="IPR036915">
    <property type="entry name" value="Cyclin-like_sf"/>
</dbReference>
<evidence type="ECO:0000313" key="7">
    <source>
        <dbReference type="Proteomes" id="UP000507245"/>
    </source>
</evidence>
<evidence type="ECO:0000313" key="4">
    <source>
        <dbReference type="EMBL" id="CAB4265283.1"/>
    </source>
</evidence>
<dbReference type="Pfam" id="PF00134">
    <property type="entry name" value="Cyclin_N"/>
    <property type="match status" value="1"/>
</dbReference>
<accession>A0A6J5TNC0</accession>
<gene>
    <name evidence="4" type="ORF">CURHAP_LOCUS7388</name>
    <name evidence="5" type="ORF">ORAREDHAP_LOCUS7383</name>
</gene>
<evidence type="ECO:0000259" key="3">
    <source>
        <dbReference type="Pfam" id="PF00134"/>
    </source>
</evidence>
<dbReference type="OrthoDB" id="1923367at2759"/>
<dbReference type="EMBL" id="CAEKDK010000001">
    <property type="protein sequence ID" value="CAB4265283.1"/>
    <property type="molecule type" value="Genomic_DNA"/>
</dbReference>
<keyword evidence="7" id="KW-1185">Reference proteome</keyword>
<dbReference type="AlphaFoldDB" id="A0A6J5TNC0"/>
<evidence type="ECO:0000313" key="5">
    <source>
        <dbReference type="EMBL" id="CAB4295879.1"/>
    </source>
</evidence>
<protein>
    <recommendedName>
        <fullName evidence="2">B-like cyclin</fullName>
    </recommendedName>
</protein>
<reference evidence="7" key="1">
    <citation type="journal article" date="2020" name="Genome Biol.">
        <title>Gamete binning: chromosome-level and haplotype-resolved genome assembly enabled by high-throughput single-cell sequencing of gamete genomes.</title>
        <authorList>
            <person name="Campoy J.A."/>
            <person name="Sun H."/>
            <person name="Goel M."/>
            <person name="Jiao W.-B."/>
            <person name="Folz-Donahue K."/>
            <person name="Wang N."/>
            <person name="Rubio M."/>
            <person name="Liu C."/>
            <person name="Kukat C."/>
            <person name="Ruiz D."/>
            <person name="Huettel B."/>
            <person name="Schneeberger K."/>
        </authorList>
    </citation>
    <scope>NUCLEOTIDE SEQUENCE [LARGE SCALE GENOMIC DNA]</scope>
    <source>
        <strain evidence="7">cv. Rojo Pasion</strain>
    </source>
</reference>
<dbReference type="EMBL" id="CAEKKB010000001">
    <property type="protein sequence ID" value="CAB4295879.1"/>
    <property type="molecule type" value="Genomic_DNA"/>
</dbReference>
<evidence type="ECO:0000256" key="1">
    <source>
        <dbReference type="ARBA" id="ARBA00011177"/>
    </source>
</evidence>
<dbReference type="Gene3D" id="1.10.472.10">
    <property type="entry name" value="Cyclin-like"/>
    <property type="match status" value="1"/>
</dbReference>
<organism evidence="4 6">
    <name type="scientific">Prunus armeniaca</name>
    <name type="common">Apricot</name>
    <name type="synonym">Armeniaca vulgaris</name>
    <dbReference type="NCBI Taxonomy" id="36596"/>
    <lineage>
        <taxon>Eukaryota</taxon>
        <taxon>Viridiplantae</taxon>
        <taxon>Streptophyta</taxon>
        <taxon>Embryophyta</taxon>
        <taxon>Tracheophyta</taxon>
        <taxon>Spermatophyta</taxon>
        <taxon>Magnoliopsida</taxon>
        <taxon>eudicotyledons</taxon>
        <taxon>Gunneridae</taxon>
        <taxon>Pentapetalae</taxon>
        <taxon>rosids</taxon>
        <taxon>fabids</taxon>
        <taxon>Rosales</taxon>
        <taxon>Rosaceae</taxon>
        <taxon>Amygdaloideae</taxon>
        <taxon>Amygdaleae</taxon>
        <taxon>Prunus</taxon>
    </lineage>
</organism>
<sequence>MQRGCASSALPLRARLIDFLIQSAHKLQVAPTVKYTALSIFAHRFYPRCLSRLEEQGNDVENWLLQPLRESNLQLFALVSLWISTKIHTSPCLSVKIFKSLGDNIIKEQHYTIRDYLEAEVVLMQVVNFEIGMNNSAFVYFEELLLQFKGVAKVGELVNFEAGMDIMDLIYEKEETSMLYTNPHSLAASILVVSYVITVPKQTWEFPVVPWDKAIRFFQFYQNTQFAAFVYFRLVTNALS</sequence>
<comment type="subunit">
    <text evidence="1">Interacts with the CDC2 protein kinase to form a serine/threonine kinase holoenzyme complex also known as maturation promoting factor (MPF). The cyclin subunit imparts substrate specificity to the complex.</text>
</comment>
<dbReference type="InterPro" id="IPR006671">
    <property type="entry name" value="Cyclin_N"/>
</dbReference>
<feature type="domain" description="Cyclin N-terminal" evidence="3">
    <location>
        <begin position="12"/>
        <end position="131"/>
    </location>
</feature>
<dbReference type="Proteomes" id="UP000507245">
    <property type="component" value="Unassembled WGS sequence"/>
</dbReference>
<proteinExistence type="predicted"/>
<dbReference type="SUPFAM" id="SSF47954">
    <property type="entry name" value="Cyclin-like"/>
    <property type="match status" value="1"/>
</dbReference>
<name>A0A6J5TNC0_PRUAR</name>
<evidence type="ECO:0000256" key="2">
    <source>
        <dbReference type="ARBA" id="ARBA00032263"/>
    </source>
</evidence>
<dbReference type="Proteomes" id="UP000507222">
    <property type="component" value="Unassembled WGS sequence"/>
</dbReference>
<evidence type="ECO:0000313" key="6">
    <source>
        <dbReference type="Proteomes" id="UP000507222"/>
    </source>
</evidence>